<keyword evidence="2" id="KW-1003">Cell membrane</keyword>
<dbReference type="PROSITE" id="PS50885">
    <property type="entry name" value="HAMP"/>
    <property type="match status" value="1"/>
</dbReference>
<evidence type="ECO:0000256" key="9">
    <source>
        <dbReference type="ARBA" id="ARBA00022989"/>
    </source>
</evidence>
<evidence type="ECO:0000256" key="8">
    <source>
        <dbReference type="ARBA" id="ARBA00022840"/>
    </source>
</evidence>
<dbReference type="InterPro" id="IPR050640">
    <property type="entry name" value="Bact_2-comp_sensor_kinase"/>
</dbReference>
<evidence type="ECO:0000256" key="1">
    <source>
        <dbReference type="ARBA" id="ARBA00004651"/>
    </source>
</evidence>
<comment type="subcellular location">
    <subcellularLocation>
        <location evidence="1">Cell membrane</location>
        <topology evidence="1">Multi-pass membrane protein</topology>
    </subcellularLocation>
</comment>
<dbReference type="AlphaFoldDB" id="A0A1M7NME3"/>
<dbReference type="EMBL" id="FRCP01000034">
    <property type="protein sequence ID" value="SHN05102.1"/>
    <property type="molecule type" value="Genomic_DNA"/>
</dbReference>
<dbReference type="InterPro" id="IPR036890">
    <property type="entry name" value="HATPase_C_sf"/>
</dbReference>
<dbReference type="PANTHER" id="PTHR34220">
    <property type="entry name" value="SENSOR HISTIDINE KINASE YPDA"/>
    <property type="match status" value="1"/>
</dbReference>
<evidence type="ECO:0000259" key="13">
    <source>
        <dbReference type="PROSITE" id="PS50885"/>
    </source>
</evidence>
<dbReference type="GO" id="GO:0000155">
    <property type="term" value="F:phosphorelay sensor kinase activity"/>
    <property type="evidence" value="ECO:0007669"/>
    <property type="project" value="InterPro"/>
</dbReference>
<evidence type="ECO:0000256" key="3">
    <source>
        <dbReference type="ARBA" id="ARBA00022553"/>
    </source>
</evidence>
<name>A0A1M7NME3_9FIRM</name>
<keyword evidence="9 12" id="KW-1133">Transmembrane helix</keyword>
<keyword evidence="3" id="KW-0597">Phosphoprotein</keyword>
<keyword evidence="11 12" id="KW-0472">Membrane</keyword>
<feature type="transmembrane region" description="Helical" evidence="12">
    <location>
        <begin position="20"/>
        <end position="42"/>
    </location>
</feature>
<dbReference type="Pfam" id="PF06580">
    <property type="entry name" value="His_kinase"/>
    <property type="match status" value="1"/>
</dbReference>
<keyword evidence="7" id="KW-0418">Kinase</keyword>
<evidence type="ECO:0000256" key="7">
    <source>
        <dbReference type="ARBA" id="ARBA00022777"/>
    </source>
</evidence>
<evidence type="ECO:0000256" key="11">
    <source>
        <dbReference type="ARBA" id="ARBA00023136"/>
    </source>
</evidence>
<keyword evidence="10" id="KW-0902">Two-component regulatory system</keyword>
<evidence type="ECO:0000313" key="14">
    <source>
        <dbReference type="EMBL" id="SHN05102.1"/>
    </source>
</evidence>
<dbReference type="GO" id="GO:0005524">
    <property type="term" value="F:ATP binding"/>
    <property type="evidence" value="ECO:0007669"/>
    <property type="project" value="UniProtKB-KW"/>
</dbReference>
<dbReference type="OrthoDB" id="9809348at2"/>
<dbReference type="PANTHER" id="PTHR34220:SF11">
    <property type="entry name" value="SENSOR PROTEIN KINASE HPTS"/>
    <property type="match status" value="1"/>
</dbReference>
<organism evidence="14 15">
    <name type="scientific">Anaerosporobacter mobilis DSM 15930</name>
    <dbReference type="NCBI Taxonomy" id="1120996"/>
    <lineage>
        <taxon>Bacteria</taxon>
        <taxon>Bacillati</taxon>
        <taxon>Bacillota</taxon>
        <taxon>Clostridia</taxon>
        <taxon>Lachnospirales</taxon>
        <taxon>Lachnospiraceae</taxon>
        <taxon>Anaerosporobacter</taxon>
    </lineage>
</organism>
<feature type="domain" description="HAMP" evidence="13">
    <location>
        <begin position="312"/>
        <end position="365"/>
    </location>
</feature>
<dbReference type="Gene3D" id="3.30.565.10">
    <property type="entry name" value="Histidine kinase-like ATPase, C-terminal domain"/>
    <property type="match status" value="1"/>
</dbReference>
<reference evidence="14 15" key="1">
    <citation type="submission" date="2016-11" db="EMBL/GenBank/DDBJ databases">
        <authorList>
            <person name="Jaros S."/>
            <person name="Januszkiewicz K."/>
            <person name="Wedrychowicz H."/>
        </authorList>
    </citation>
    <scope>NUCLEOTIDE SEQUENCE [LARGE SCALE GENOMIC DNA]</scope>
    <source>
        <strain evidence="14 15">DSM 15930</strain>
    </source>
</reference>
<sequence length="590" mass="68260">MQIDYEKENEKKQSLQWSMIRMLVLCWLLPLALLVFIMLFFMSTKLSGQTEDTIISSSDKAVEICLMQMEGARLASRNASYISTIRDSYYAYQKDQDKRKFYDTVNQFLAQQYKYNESFLSTMLVFLDDPSMVYSTYSNSKEATYTSVLEFKRIGLSKVLDKAVDIDTNIELLNIEGHLYMIRNLVKSNFEPYAVIVMEINTKSMFKSLKSIWGYQIGEIYMDGEPLLNSNIDNILSKDELTTVTDESNYHNRDSKDVVYRVSKLDQHKLAFVIQLDSNMIIGELDMVKYIGVIVLIFMIPLVMMVIIFFNRKVTKPIKSLVEAAHKITNKKYGFQVTKLSSSYEFDYLGNVFNEMSLELQYQFEQIYMEELALRDAKIKALQSQINPHFLNNTLEIINWEARLGGNQRVSGMIEALSTMLNATMNRKNQHVIPLEEELSYVDSYLYIIRQRFQGKIEVVKNIDEQLLTYEVPRLIIQPIVENAIEHGTSTLRQGKIIISIYEDMEDIVVDIEDNGTLTDQDIKKINQILNSEGVLGSETSLNLGIRNVNQRLRILYGERYGLTINTNQNNHTVSRIRIGKAVLHNNIIQ</sequence>
<dbReference type="SUPFAM" id="SSF55874">
    <property type="entry name" value="ATPase domain of HSP90 chaperone/DNA topoisomerase II/histidine kinase"/>
    <property type="match status" value="1"/>
</dbReference>
<dbReference type="InterPro" id="IPR003660">
    <property type="entry name" value="HAMP_dom"/>
</dbReference>
<evidence type="ECO:0000256" key="12">
    <source>
        <dbReference type="SAM" id="Phobius"/>
    </source>
</evidence>
<dbReference type="STRING" id="1120996.SAMN02746066_04615"/>
<proteinExistence type="predicted"/>
<keyword evidence="5 12" id="KW-0812">Transmembrane</keyword>
<protein>
    <submittedName>
        <fullName evidence="14">HAMP domain-containing protein</fullName>
    </submittedName>
</protein>
<dbReference type="InterPro" id="IPR010559">
    <property type="entry name" value="Sig_transdc_His_kin_internal"/>
</dbReference>
<keyword evidence="6" id="KW-0547">Nucleotide-binding</keyword>
<dbReference type="Gene3D" id="6.10.340.10">
    <property type="match status" value="1"/>
</dbReference>
<evidence type="ECO:0000256" key="2">
    <source>
        <dbReference type="ARBA" id="ARBA00022475"/>
    </source>
</evidence>
<accession>A0A1M7NME3</accession>
<keyword evidence="4" id="KW-0808">Transferase</keyword>
<evidence type="ECO:0000256" key="4">
    <source>
        <dbReference type="ARBA" id="ARBA00022679"/>
    </source>
</evidence>
<dbReference type="Proteomes" id="UP000184038">
    <property type="component" value="Unassembled WGS sequence"/>
</dbReference>
<dbReference type="SMART" id="SM00304">
    <property type="entry name" value="HAMP"/>
    <property type="match status" value="1"/>
</dbReference>
<evidence type="ECO:0000256" key="5">
    <source>
        <dbReference type="ARBA" id="ARBA00022692"/>
    </source>
</evidence>
<gene>
    <name evidence="14" type="ORF">SAMN02746066_04615</name>
</gene>
<dbReference type="CDD" id="cd06225">
    <property type="entry name" value="HAMP"/>
    <property type="match status" value="1"/>
</dbReference>
<dbReference type="SUPFAM" id="SSF158472">
    <property type="entry name" value="HAMP domain-like"/>
    <property type="match status" value="1"/>
</dbReference>
<evidence type="ECO:0000256" key="10">
    <source>
        <dbReference type="ARBA" id="ARBA00023012"/>
    </source>
</evidence>
<keyword evidence="8" id="KW-0067">ATP-binding</keyword>
<evidence type="ECO:0000256" key="6">
    <source>
        <dbReference type="ARBA" id="ARBA00022741"/>
    </source>
</evidence>
<keyword evidence="15" id="KW-1185">Reference proteome</keyword>
<feature type="transmembrane region" description="Helical" evidence="12">
    <location>
        <begin position="290"/>
        <end position="310"/>
    </location>
</feature>
<evidence type="ECO:0000313" key="15">
    <source>
        <dbReference type="Proteomes" id="UP000184038"/>
    </source>
</evidence>
<dbReference type="GO" id="GO:0005886">
    <property type="term" value="C:plasma membrane"/>
    <property type="evidence" value="ECO:0007669"/>
    <property type="project" value="UniProtKB-SubCell"/>
</dbReference>
<dbReference type="RefSeq" id="WP_073291925.1">
    <property type="nucleotide sequence ID" value="NZ_FRCP01000034.1"/>
</dbReference>